<dbReference type="GO" id="GO:0006749">
    <property type="term" value="P:glutathione metabolic process"/>
    <property type="evidence" value="ECO:0007669"/>
    <property type="project" value="TreeGrafter"/>
</dbReference>
<dbReference type="RefSeq" id="WP_065255396.1">
    <property type="nucleotide sequence ID" value="NZ_JARDJM010000001.1"/>
</dbReference>
<dbReference type="EMBL" id="LZMS01000037">
    <property type="protein sequence ID" value="OBX65028.1"/>
    <property type="molecule type" value="Genomic_DNA"/>
</dbReference>
<comment type="caution">
    <text evidence="4">The sequence shown here is derived from an EMBL/GenBank/DDBJ whole genome shotgun (WGS) entry which is preliminary data.</text>
</comment>
<dbReference type="GO" id="GO:0016034">
    <property type="term" value="F:maleylacetoacetate isomerase activity"/>
    <property type="evidence" value="ECO:0007669"/>
    <property type="project" value="TreeGrafter"/>
</dbReference>
<protein>
    <submittedName>
        <fullName evidence="4">Maleylacetoacetate isomerase</fullName>
    </submittedName>
</protein>
<dbReference type="InterPro" id="IPR004045">
    <property type="entry name" value="Glutathione_S-Trfase_N"/>
</dbReference>
<dbReference type="SFLD" id="SFLDS00019">
    <property type="entry name" value="Glutathione_Transferase_(cytos"/>
    <property type="match status" value="1"/>
</dbReference>
<dbReference type="InterPro" id="IPR036249">
    <property type="entry name" value="Thioredoxin-like_sf"/>
</dbReference>
<dbReference type="PROSITE" id="PS50404">
    <property type="entry name" value="GST_NTER"/>
    <property type="match status" value="1"/>
</dbReference>
<dbReference type="InterPro" id="IPR036282">
    <property type="entry name" value="Glutathione-S-Trfase_C_sf"/>
</dbReference>
<evidence type="ECO:0000256" key="1">
    <source>
        <dbReference type="ARBA" id="ARBA00010007"/>
    </source>
</evidence>
<dbReference type="AlphaFoldDB" id="A0A1B8Q5N2"/>
<gene>
    <name evidence="4" type="ORF">A9309_02900</name>
</gene>
<sequence length="213" mass="23996">MKLYTYFRSSASYRIRIVLHLKGLNADHLPIHLVKGEQVGAEYLAKNLQGLVPALDVGDGCIIMQSLAILDYLENTYPSIPLLPSEPFDRATVWTMCQMIACDTHPLNNLKVLKYLQQRLNVSDDDKRAWYAHWIHENFTALEKLLQKTAGKCCFGDMLTLADCVLIPQVYNANRFGMDLSAYPTITAIDEYCGILPAFIKAHPKKQADCDAS</sequence>
<name>A0A1B8Q5N2_MORLA</name>
<dbReference type="Gene3D" id="1.20.1050.10">
    <property type="match status" value="1"/>
</dbReference>
<dbReference type="OrthoDB" id="509852at2"/>
<dbReference type="GO" id="GO:0004364">
    <property type="term" value="F:glutathione transferase activity"/>
    <property type="evidence" value="ECO:0007669"/>
    <property type="project" value="TreeGrafter"/>
</dbReference>
<evidence type="ECO:0000313" key="5">
    <source>
        <dbReference type="Proteomes" id="UP000092607"/>
    </source>
</evidence>
<dbReference type="InterPro" id="IPR040079">
    <property type="entry name" value="Glutathione_S-Trfase"/>
</dbReference>
<dbReference type="SUPFAM" id="SSF47616">
    <property type="entry name" value="GST C-terminal domain-like"/>
    <property type="match status" value="1"/>
</dbReference>
<evidence type="ECO:0000259" key="3">
    <source>
        <dbReference type="PROSITE" id="PS50405"/>
    </source>
</evidence>
<dbReference type="PANTHER" id="PTHR42673:SF4">
    <property type="entry name" value="MALEYLACETOACETATE ISOMERASE"/>
    <property type="match status" value="1"/>
</dbReference>
<evidence type="ECO:0000259" key="2">
    <source>
        <dbReference type="PROSITE" id="PS50404"/>
    </source>
</evidence>
<dbReference type="FunFam" id="1.20.1050.10:FF:000017">
    <property type="entry name" value="Maleylacetoacetate isomerase"/>
    <property type="match status" value="1"/>
</dbReference>
<dbReference type="GO" id="GO:0006559">
    <property type="term" value="P:L-phenylalanine catabolic process"/>
    <property type="evidence" value="ECO:0007669"/>
    <property type="project" value="TreeGrafter"/>
</dbReference>
<comment type="similarity">
    <text evidence="1">Belongs to the GST superfamily. Zeta family.</text>
</comment>
<keyword evidence="4" id="KW-0413">Isomerase</keyword>
<dbReference type="CDD" id="cd03042">
    <property type="entry name" value="GST_N_Zeta"/>
    <property type="match status" value="1"/>
</dbReference>
<reference evidence="4 5" key="1">
    <citation type="submission" date="2016-06" db="EMBL/GenBank/DDBJ databases">
        <title>Draft genome of Moraxella lacunata CCUG 57757A.</title>
        <authorList>
            <person name="Salva-Serra F."/>
            <person name="Engstrom-Jakobsson H."/>
            <person name="Thorell K."/>
            <person name="Gonzales-Siles L."/>
            <person name="Karlsson R."/>
            <person name="Boulund F."/>
            <person name="Engstrand L."/>
            <person name="Kristiansson E."/>
            <person name="Moore E."/>
        </authorList>
    </citation>
    <scope>NUCLEOTIDE SEQUENCE [LARGE SCALE GENOMIC DNA]</scope>
    <source>
        <strain evidence="4 5">CCUG 57757A</strain>
    </source>
</reference>
<dbReference type="InterPro" id="IPR010987">
    <property type="entry name" value="Glutathione-S-Trfase_C-like"/>
</dbReference>
<dbReference type="SUPFAM" id="SSF52833">
    <property type="entry name" value="Thioredoxin-like"/>
    <property type="match status" value="1"/>
</dbReference>
<evidence type="ECO:0000313" key="4">
    <source>
        <dbReference type="EMBL" id="OBX65028.1"/>
    </source>
</evidence>
<accession>A0A1B8Q5N2</accession>
<dbReference type="NCBIfam" id="TIGR01262">
    <property type="entry name" value="maiA"/>
    <property type="match status" value="1"/>
</dbReference>
<dbReference type="PROSITE" id="PS50405">
    <property type="entry name" value="GST_CTER"/>
    <property type="match status" value="1"/>
</dbReference>
<dbReference type="SFLD" id="SFLDG00358">
    <property type="entry name" value="Main_(cytGST)"/>
    <property type="match status" value="1"/>
</dbReference>
<dbReference type="InterPro" id="IPR034330">
    <property type="entry name" value="GST_Zeta_C"/>
</dbReference>
<feature type="domain" description="GST C-terminal" evidence="3">
    <location>
        <begin position="86"/>
        <end position="212"/>
    </location>
</feature>
<proteinExistence type="inferred from homology"/>
<dbReference type="PANTHER" id="PTHR42673">
    <property type="entry name" value="MALEYLACETOACETATE ISOMERASE"/>
    <property type="match status" value="1"/>
</dbReference>
<dbReference type="Pfam" id="PF02798">
    <property type="entry name" value="GST_N"/>
    <property type="match status" value="1"/>
</dbReference>
<dbReference type="InterPro" id="IPR005955">
    <property type="entry name" value="GST_Zeta"/>
</dbReference>
<dbReference type="Proteomes" id="UP000092607">
    <property type="component" value="Unassembled WGS sequence"/>
</dbReference>
<organism evidence="4 5">
    <name type="scientific">Moraxella lacunata</name>
    <dbReference type="NCBI Taxonomy" id="477"/>
    <lineage>
        <taxon>Bacteria</taxon>
        <taxon>Pseudomonadati</taxon>
        <taxon>Pseudomonadota</taxon>
        <taxon>Gammaproteobacteria</taxon>
        <taxon>Moraxellales</taxon>
        <taxon>Moraxellaceae</taxon>
        <taxon>Moraxella</taxon>
    </lineage>
</organism>
<dbReference type="InterPro" id="IPR034333">
    <property type="entry name" value="GST_Zeta_N"/>
</dbReference>
<dbReference type="Gene3D" id="3.40.30.10">
    <property type="entry name" value="Glutaredoxin"/>
    <property type="match status" value="1"/>
</dbReference>
<dbReference type="GO" id="GO:0005737">
    <property type="term" value="C:cytoplasm"/>
    <property type="evidence" value="ECO:0007669"/>
    <property type="project" value="InterPro"/>
</dbReference>
<feature type="domain" description="GST N-terminal" evidence="2">
    <location>
        <begin position="1"/>
        <end position="81"/>
    </location>
</feature>
<dbReference type="CDD" id="cd03191">
    <property type="entry name" value="GST_C_Zeta"/>
    <property type="match status" value="1"/>
</dbReference>